<gene>
    <name evidence="2" type="ORF">J2X05_000591</name>
</gene>
<dbReference type="InterPro" id="IPR010982">
    <property type="entry name" value="Lambda_DNA-bd_dom_sf"/>
</dbReference>
<evidence type="ECO:0000259" key="1">
    <source>
        <dbReference type="PROSITE" id="PS50943"/>
    </source>
</evidence>
<dbReference type="SUPFAM" id="SSF47413">
    <property type="entry name" value="lambda repressor-like DNA-binding domains"/>
    <property type="match status" value="1"/>
</dbReference>
<protein>
    <submittedName>
        <fullName evidence="2">Transcriptional regulator with XRE-family HTH domain</fullName>
    </submittedName>
</protein>
<reference evidence="2 3" key="1">
    <citation type="submission" date="2023-07" db="EMBL/GenBank/DDBJ databases">
        <title>Sorghum-associated microbial communities from plants grown in Nebraska, USA.</title>
        <authorList>
            <person name="Schachtman D."/>
        </authorList>
    </citation>
    <scope>NUCLEOTIDE SEQUENCE [LARGE SCALE GENOMIC DNA]</scope>
    <source>
        <strain evidence="2 3">BE190</strain>
    </source>
</reference>
<accession>A0ABU1UTY0</accession>
<dbReference type="SMART" id="SM00530">
    <property type="entry name" value="HTH_XRE"/>
    <property type="match status" value="1"/>
</dbReference>
<dbReference type="InterPro" id="IPR001387">
    <property type="entry name" value="Cro/C1-type_HTH"/>
</dbReference>
<dbReference type="Gene3D" id="1.10.260.40">
    <property type="entry name" value="lambda repressor-like DNA-binding domains"/>
    <property type="match status" value="1"/>
</dbReference>
<proteinExistence type="predicted"/>
<feature type="domain" description="HTH cro/C1-type" evidence="1">
    <location>
        <begin position="17"/>
        <end position="46"/>
    </location>
</feature>
<dbReference type="Pfam" id="PF01381">
    <property type="entry name" value="HTH_3"/>
    <property type="match status" value="1"/>
</dbReference>
<organism evidence="2 3">
    <name type="scientific">Cellvibrio fibrivorans</name>
    <dbReference type="NCBI Taxonomy" id="126350"/>
    <lineage>
        <taxon>Bacteria</taxon>
        <taxon>Pseudomonadati</taxon>
        <taxon>Pseudomonadota</taxon>
        <taxon>Gammaproteobacteria</taxon>
        <taxon>Cellvibrionales</taxon>
        <taxon>Cellvibrionaceae</taxon>
        <taxon>Cellvibrio</taxon>
    </lineage>
</organism>
<sequence>MKKAIATQEYRNLIAWLKQARKNSGMTMRELAQMLGKPHTFVQKVEIHERVLDVYEYTVYCEALNLDPRDGLVLLKRQGFH</sequence>
<evidence type="ECO:0000313" key="3">
    <source>
        <dbReference type="Proteomes" id="UP001253595"/>
    </source>
</evidence>
<dbReference type="Proteomes" id="UP001253595">
    <property type="component" value="Unassembled WGS sequence"/>
</dbReference>
<dbReference type="PROSITE" id="PS50943">
    <property type="entry name" value="HTH_CROC1"/>
    <property type="match status" value="1"/>
</dbReference>
<comment type="caution">
    <text evidence="2">The sequence shown here is derived from an EMBL/GenBank/DDBJ whole genome shotgun (WGS) entry which is preliminary data.</text>
</comment>
<evidence type="ECO:0000313" key="2">
    <source>
        <dbReference type="EMBL" id="MDR7088588.1"/>
    </source>
</evidence>
<name>A0ABU1UTY0_9GAMM</name>
<keyword evidence="3" id="KW-1185">Reference proteome</keyword>
<dbReference type="CDD" id="cd00093">
    <property type="entry name" value="HTH_XRE"/>
    <property type="match status" value="1"/>
</dbReference>
<dbReference type="EMBL" id="JAVDVX010000001">
    <property type="protein sequence ID" value="MDR7088588.1"/>
    <property type="molecule type" value="Genomic_DNA"/>
</dbReference>